<dbReference type="GO" id="GO:0016020">
    <property type="term" value="C:membrane"/>
    <property type="evidence" value="ECO:0007669"/>
    <property type="project" value="InterPro"/>
</dbReference>
<feature type="transmembrane region" description="Helical" evidence="1">
    <location>
        <begin position="347"/>
        <end position="369"/>
    </location>
</feature>
<feature type="transmembrane region" description="Helical" evidence="1">
    <location>
        <begin position="317"/>
        <end position="335"/>
    </location>
</feature>
<dbReference type="STRING" id="1147741.A0A0R3RM51"/>
<name>A0A0R3RM51_9BILA</name>
<dbReference type="PANTHER" id="PTHR18945">
    <property type="entry name" value="NEUROTRANSMITTER GATED ION CHANNEL"/>
    <property type="match status" value="1"/>
</dbReference>
<dbReference type="InterPro" id="IPR006201">
    <property type="entry name" value="Neur_channel"/>
</dbReference>
<dbReference type="GO" id="GO:0004888">
    <property type="term" value="F:transmembrane signaling receptor activity"/>
    <property type="evidence" value="ECO:0007669"/>
    <property type="project" value="InterPro"/>
</dbReference>
<organism evidence="3 4">
    <name type="scientific">Elaeophora elaphi</name>
    <dbReference type="NCBI Taxonomy" id="1147741"/>
    <lineage>
        <taxon>Eukaryota</taxon>
        <taxon>Metazoa</taxon>
        <taxon>Ecdysozoa</taxon>
        <taxon>Nematoda</taxon>
        <taxon>Chromadorea</taxon>
        <taxon>Rhabditida</taxon>
        <taxon>Spirurina</taxon>
        <taxon>Spiruromorpha</taxon>
        <taxon>Filarioidea</taxon>
        <taxon>Onchocercidae</taxon>
        <taxon>Elaeophora</taxon>
    </lineage>
</organism>
<accession>A0A0R3RM51</accession>
<feature type="transmembrane region" description="Helical" evidence="1">
    <location>
        <begin position="423"/>
        <end position="441"/>
    </location>
</feature>
<proteinExistence type="predicted"/>
<keyword evidence="3" id="KW-1185">Reference proteome</keyword>
<dbReference type="Gene3D" id="1.20.58.390">
    <property type="entry name" value="Neurotransmitter-gated ion-channel transmembrane domain"/>
    <property type="match status" value="1"/>
</dbReference>
<evidence type="ECO:0000259" key="2">
    <source>
        <dbReference type="Pfam" id="PF02931"/>
    </source>
</evidence>
<dbReference type="InterPro" id="IPR038050">
    <property type="entry name" value="Neuro_actylchol_rec"/>
</dbReference>
<evidence type="ECO:0000313" key="3">
    <source>
        <dbReference type="Proteomes" id="UP000050640"/>
    </source>
</evidence>
<dbReference type="InterPro" id="IPR036734">
    <property type="entry name" value="Neur_chan_lig-bd_sf"/>
</dbReference>
<dbReference type="SUPFAM" id="SSF63712">
    <property type="entry name" value="Nicotinic receptor ligand binding domain-like"/>
    <property type="match status" value="1"/>
</dbReference>
<evidence type="ECO:0000256" key="1">
    <source>
        <dbReference type="SAM" id="Phobius"/>
    </source>
</evidence>
<feature type="domain" description="Neurotransmitter-gated ion-channel ligand-binding" evidence="2">
    <location>
        <begin position="40"/>
        <end position="169"/>
    </location>
</feature>
<feature type="transmembrane region" description="Helical" evidence="1">
    <location>
        <begin position="292"/>
        <end position="311"/>
    </location>
</feature>
<keyword evidence="1" id="KW-1133">Transmembrane helix</keyword>
<dbReference type="Proteomes" id="UP000050640">
    <property type="component" value="Unplaced"/>
</dbReference>
<reference evidence="4" key="1">
    <citation type="submission" date="2017-02" db="UniProtKB">
        <authorList>
            <consortium name="WormBaseParasite"/>
        </authorList>
    </citation>
    <scope>IDENTIFICATION</scope>
</reference>
<dbReference type="Pfam" id="PF02931">
    <property type="entry name" value="Neur_chan_LBD"/>
    <property type="match status" value="1"/>
</dbReference>
<dbReference type="GO" id="GO:0005230">
    <property type="term" value="F:extracellular ligand-gated monoatomic ion channel activity"/>
    <property type="evidence" value="ECO:0007669"/>
    <property type="project" value="InterPro"/>
</dbReference>
<dbReference type="WBParaSite" id="EEL_0000256101-mRNA-1">
    <property type="protein sequence ID" value="EEL_0000256101-mRNA-1"/>
    <property type="gene ID" value="EEL_0000256101"/>
</dbReference>
<keyword evidence="1" id="KW-0812">Transmembrane</keyword>
<evidence type="ECO:0000313" key="4">
    <source>
        <dbReference type="WBParaSite" id="EEL_0000256101-mRNA-1"/>
    </source>
</evidence>
<protein>
    <submittedName>
        <fullName evidence="4">Neur_chan_LBD domain-containing protein</fullName>
    </submittedName>
</protein>
<dbReference type="Gene3D" id="2.70.170.10">
    <property type="entry name" value="Neurotransmitter-gated ion-channel ligand-binding domain"/>
    <property type="match status" value="1"/>
</dbReference>
<dbReference type="InterPro" id="IPR006202">
    <property type="entry name" value="Neur_chan_lig-bd"/>
</dbReference>
<sequence>MMANCRISCRSCQGGDKAWRLRDYIASHYDNATNLNLSRVVSIESVRINHVDVDEEKQVVRAYGRMVLSWNDTKVAWDRNQWELSWLNFYWIQIWTPQLMQINPTSINPGTVVSKVLAANYTGQVYMWLDFSFVAPYNFRYEDYPNDYQHVCFKFDDKQYFSVRFVIADKVKSKKREELTETYSTGWTLENVEINVSPTLFVINNIFTAMNKMNLDHGHDRLSLKILKMHTRVSFAHSLLAFCTAVNLKLQDSKYYIQMLGNWRDDPFDVQSSNSELCLGLRRNAVYFTTEMLLPALITSTITISSVLFQLSTVQSVLIALSILAQIIALTLINSRLPTFAIHTPTILKYIGFNLISSTFLLLISMILWKLSQSNTTIPPHHSLNQFAYFINNRIALLPLSSEEVNENSQRKYAPLACALNNLTFLIFLALYFVIFVGSFIL</sequence>
<keyword evidence="1" id="KW-0472">Membrane</keyword>
<dbReference type="AlphaFoldDB" id="A0A0R3RM51"/>